<dbReference type="InterPro" id="IPR036852">
    <property type="entry name" value="Peptidase_S8/S53_dom_sf"/>
</dbReference>
<evidence type="ECO:0000313" key="3">
    <source>
        <dbReference type="Proteomes" id="UP000275262"/>
    </source>
</evidence>
<organism evidence="2 3">
    <name type="scientific">Enterobacter phage phiT5282H</name>
    <dbReference type="NCBI Taxonomy" id="2340712"/>
    <lineage>
        <taxon>Viruses</taxon>
        <taxon>Duplodnaviria</taxon>
        <taxon>Heunggongvirae</taxon>
        <taxon>Uroviricota</taxon>
        <taxon>Caudoviricetes</taxon>
        <taxon>Peduoviridae</taxon>
        <taxon>Novemvirus</taxon>
        <taxon>Novemvirus T5282H</taxon>
    </lineage>
</organism>
<feature type="domain" description="Peptidase S8/S53" evidence="1">
    <location>
        <begin position="288"/>
        <end position="544"/>
    </location>
</feature>
<reference evidence="3" key="1">
    <citation type="submission" date="2017-11" db="EMBL/GenBank/DDBJ databases">
        <authorList>
            <person name="Zhao X."/>
        </authorList>
    </citation>
    <scope>NUCLEOTIDE SEQUENCE [LARGE SCALE GENOMIC DNA]</scope>
</reference>
<gene>
    <name evidence="2" type="ORF">OGLPLLMI_00021</name>
</gene>
<sequence length="734" mass="81672">MMERNLLLGNGHVLTKKEPLPKGRDGKRYPYTLEEVREHLNPEIDTLLSRFRSLDDAAKPRGESVFNLTLHPAFLGKSYFPEGLLRATGLRDVGSRQVIIRPRKAARQSDQNKDLVTAQLFVSGDDDAVIRFKEILNSPTAPKGVQKDLIEIESVSFFEGKERARNFEHAKSDLIKFEVVLHAGVEDDDIVKAYINYAAQYGVSVDYKSKIQVGGLTFIVAHARPEDMKKTLDFSLIRVVRPMPSLRCTQPNIVRKLSNIVTPEFPNSKAVLESERIAIFDGGLGTADLSNWVTEYVYPDTKETSGLLLQHGNEVTSTFLFGRVEENAPSFERPFMNVDHYRVLSPTSGDNGDWDLFDVLKKIQSVLDSGDYKFANLSIGPHLPIGDDEVHAWTAVLDQICAKHGILLTVAVGNDGHEDGDAARIQPPSDMVNALAIGAADRSGEKWGRAPYSCIGPGRSPGFVKPDGVIFGGSDDEPFYTYNPLLGSIVGVQGTSYASPLALRTAAGVAALSGTPLNTIALKALLVHHAETSRKYSREHIGWGRFSEDPNVLIDCANDTATVIYYGSLAKNKYLRAPIPFPDVPFDEAFELTATLCIQTPVDPEHSVNYTRAGMQVTFRPRFGLDDADTDDFFGQKSQYKTERECRSEGHKWETCLHRSKKFSADTLLSDPVFDIRYHARDSSRHVKGVSAPDMQYAMVISVRVKDFDLYNVIRQRYTILNPIQLRTQISLDT</sequence>
<name>A0A386K601_9CAUD</name>
<dbReference type="SUPFAM" id="SSF52743">
    <property type="entry name" value="Subtilisin-like"/>
    <property type="match status" value="1"/>
</dbReference>
<dbReference type="Gene3D" id="3.40.50.200">
    <property type="entry name" value="Peptidase S8/S53 domain"/>
    <property type="match status" value="1"/>
</dbReference>
<evidence type="ECO:0000313" key="2">
    <source>
        <dbReference type="EMBL" id="AYD79787.1"/>
    </source>
</evidence>
<dbReference type="GO" id="GO:0004252">
    <property type="term" value="F:serine-type endopeptidase activity"/>
    <property type="evidence" value="ECO:0007669"/>
    <property type="project" value="InterPro"/>
</dbReference>
<proteinExistence type="predicted"/>
<accession>A0A386K601</accession>
<keyword evidence="3" id="KW-1185">Reference proteome</keyword>
<dbReference type="Pfam" id="PF00082">
    <property type="entry name" value="Peptidase_S8"/>
    <property type="match status" value="1"/>
</dbReference>
<dbReference type="Proteomes" id="UP000275262">
    <property type="component" value="Segment"/>
</dbReference>
<dbReference type="InterPro" id="IPR034074">
    <property type="entry name" value="Y4bN_pept_dom"/>
</dbReference>
<protein>
    <recommendedName>
        <fullName evidence="1">Peptidase S8/S53 domain-containing protein</fullName>
    </recommendedName>
</protein>
<dbReference type="GO" id="GO:0006508">
    <property type="term" value="P:proteolysis"/>
    <property type="evidence" value="ECO:0007669"/>
    <property type="project" value="InterPro"/>
</dbReference>
<dbReference type="CDD" id="cd04847">
    <property type="entry name" value="Peptidases_S8_Subtilisin_like_2"/>
    <property type="match status" value="1"/>
</dbReference>
<dbReference type="InterPro" id="IPR000209">
    <property type="entry name" value="Peptidase_S8/S53_dom"/>
</dbReference>
<evidence type="ECO:0000259" key="1">
    <source>
        <dbReference type="Pfam" id="PF00082"/>
    </source>
</evidence>
<dbReference type="EMBL" id="MG589387">
    <property type="protein sequence ID" value="AYD79787.1"/>
    <property type="molecule type" value="Genomic_DNA"/>
</dbReference>